<dbReference type="AlphaFoldDB" id="A0A443SMN3"/>
<keyword evidence="5 7" id="KW-0472">Membrane</keyword>
<evidence type="ECO:0000256" key="4">
    <source>
        <dbReference type="ARBA" id="ARBA00022989"/>
    </source>
</evidence>
<sequence>AEFHLLTSEEAEQAPAGLGRKEPDPLDPPNRPETSFLWFTSPFKSFKHIIWSKNKGRLLKLLLLLLLIYFFIMFVYSVPGYTVKRILGA</sequence>
<keyword evidence="3" id="KW-0677">Repeat</keyword>
<feature type="transmembrane region" description="Helical" evidence="7">
    <location>
        <begin position="58"/>
        <end position="78"/>
    </location>
</feature>
<evidence type="ECO:0000313" key="10">
    <source>
        <dbReference type="Proteomes" id="UP000288716"/>
    </source>
</evidence>
<organism evidence="9 10">
    <name type="scientific">Leptotrombidium deliense</name>
    <dbReference type="NCBI Taxonomy" id="299467"/>
    <lineage>
        <taxon>Eukaryota</taxon>
        <taxon>Metazoa</taxon>
        <taxon>Ecdysozoa</taxon>
        <taxon>Arthropoda</taxon>
        <taxon>Chelicerata</taxon>
        <taxon>Arachnida</taxon>
        <taxon>Acari</taxon>
        <taxon>Acariformes</taxon>
        <taxon>Trombidiformes</taxon>
        <taxon>Prostigmata</taxon>
        <taxon>Anystina</taxon>
        <taxon>Parasitengona</taxon>
        <taxon>Trombiculoidea</taxon>
        <taxon>Trombiculidae</taxon>
        <taxon>Leptotrombidium</taxon>
    </lineage>
</organism>
<dbReference type="InterPro" id="IPR037721">
    <property type="entry name" value="Ferlin"/>
</dbReference>
<comment type="caution">
    <text evidence="9">The sequence shown here is derived from an EMBL/GenBank/DDBJ whole genome shotgun (WGS) entry which is preliminary data.</text>
</comment>
<dbReference type="PANTHER" id="PTHR12546">
    <property type="entry name" value="FER-1-LIKE"/>
    <property type="match status" value="1"/>
</dbReference>
<reference evidence="9 10" key="1">
    <citation type="journal article" date="2018" name="Gigascience">
        <title>Genomes of trombidid mites reveal novel predicted allergens and laterally-transferred genes associated with secondary metabolism.</title>
        <authorList>
            <person name="Dong X."/>
            <person name="Chaisiri K."/>
            <person name="Xia D."/>
            <person name="Armstrong S.D."/>
            <person name="Fang Y."/>
            <person name="Donnelly M.J."/>
            <person name="Kadowaki T."/>
            <person name="McGarry J.W."/>
            <person name="Darby A.C."/>
            <person name="Makepeace B.L."/>
        </authorList>
    </citation>
    <scope>NUCLEOTIDE SEQUENCE [LARGE SCALE GENOMIC DNA]</scope>
    <source>
        <strain evidence="9">UoL-UT</strain>
    </source>
</reference>
<feature type="non-terminal residue" evidence="9">
    <location>
        <position position="1"/>
    </location>
</feature>
<evidence type="ECO:0000313" key="9">
    <source>
        <dbReference type="EMBL" id="RWS28778.1"/>
    </source>
</evidence>
<feature type="region of interest" description="Disordered" evidence="6">
    <location>
        <begin position="1"/>
        <end position="33"/>
    </location>
</feature>
<name>A0A443SMN3_9ACAR</name>
<dbReference type="STRING" id="299467.A0A443SMN3"/>
<evidence type="ECO:0000256" key="3">
    <source>
        <dbReference type="ARBA" id="ARBA00022737"/>
    </source>
</evidence>
<dbReference type="Pfam" id="PF16165">
    <property type="entry name" value="Ferlin_C"/>
    <property type="match status" value="1"/>
</dbReference>
<evidence type="ECO:0000259" key="8">
    <source>
        <dbReference type="Pfam" id="PF16165"/>
    </source>
</evidence>
<evidence type="ECO:0000256" key="7">
    <source>
        <dbReference type="SAM" id="Phobius"/>
    </source>
</evidence>
<dbReference type="EMBL" id="NCKV01001221">
    <property type="protein sequence ID" value="RWS28778.1"/>
    <property type="molecule type" value="Genomic_DNA"/>
</dbReference>
<accession>A0A443SMN3</accession>
<dbReference type="InterPro" id="IPR032362">
    <property type="entry name" value="Ferlin_C"/>
</dbReference>
<protein>
    <submittedName>
        <fullName evidence="9">Otoferlin-like isoform X1</fullName>
    </submittedName>
</protein>
<keyword evidence="4 7" id="KW-1133">Transmembrane helix</keyword>
<keyword evidence="2 7" id="KW-0812">Transmembrane</keyword>
<evidence type="ECO:0000256" key="6">
    <source>
        <dbReference type="SAM" id="MobiDB-lite"/>
    </source>
</evidence>
<dbReference type="GO" id="GO:0016020">
    <property type="term" value="C:membrane"/>
    <property type="evidence" value="ECO:0007669"/>
    <property type="project" value="UniProtKB-SubCell"/>
</dbReference>
<gene>
    <name evidence="9" type="ORF">B4U80_07589</name>
</gene>
<dbReference type="GO" id="GO:0007009">
    <property type="term" value="P:plasma membrane organization"/>
    <property type="evidence" value="ECO:0007669"/>
    <property type="project" value="TreeGrafter"/>
</dbReference>
<dbReference type="PANTHER" id="PTHR12546:SF60">
    <property type="entry name" value="MISFIRE, ISOFORM F"/>
    <property type="match status" value="1"/>
</dbReference>
<keyword evidence="10" id="KW-1185">Reference proteome</keyword>
<proteinExistence type="predicted"/>
<evidence type="ECO:0000256" key="1">
    <source>
        <dbReference type="ARBA" id="ARBA00004370"/>
    </source>
</evidence>
<comment type="subcellular location">
    <subcellularLocation>
        <location evidence="1">Membrane</location>
    </subcellularLocation>
</comment>
<dbReference type="OrthoDB" id="6421401at2759"/>
<evidence type="ECO:0000256" key="2">
    <source>
        <dbReference type="ARBA" id="ARBA00022692"/>
    </source>
</evidence>
<feature type="domain" description="Ferlin C-terminal" evidence="8">
    <location>
        <begin position="1"/>
        <end position="84"/>
    </location>
</feature>
<dbReference type="Proteomes" id="UP000288716">
    <property type="component" value="Unassembled WGS sequence"/>
</dbReference>
<dbReference type="VEuPathDB" id="VectorBase:LDEU003262"/>
<evidence type="ECO:0000256" key="5">
    <source>
        <dbReference type="ARBA" id="ARBA00023136"/>
    </source>
</evidence>